<dbReference type="InterPro" id="IPR029489">
    <property type="entry name" value="OGT/SEC/SPY_C"/>
</dbReference>
<keyword evidence="5" id="KW-0802">TPR repeat</keyword>
<protein>
    <recommendedName>
        <fullName evidence="6">O-GlcNAc transferase C-terminal domain-containing protein</fullName>
    </recommendedName>
</protein>
<organism evidence="7 8">
    <name type="scientific">Neosynechococcus sphagnicola sy1</name>
    <dbReference type="NCBI Taxonomy" id="1497020"/>
    <lineage>
        <taxon>Bacteria</taxon>
        <taxon>Bacillati</taxon>
        <taxon>Cyanobacteriota</taxon>
        <taxon>Cyanophyceae</taxon>
        <taxon>Neosynechococcales</taxon>
        <taxon>Neosynechococcaceae</taxon>
        <taxon>Neosynechococcus</taxon>
    </lineage>
</organism>
<reference evidence="7 8" key="1">
    <citation type="journal article" date="2014" name="Mol. Ecol.">
        <title>Evolution of Synechococcus.</title>
        <authorList>
            <person name="Dvorak P."/>
            <person name="Casamatta D."/>
            <person name="Hasler P."/>
            <person name="Poulickova A."/>
            <person name="Ondrej V."/>
            <person name="Sanges R."/>
        </authorList>
    </citation>
    <scope>NUCLEOTIDE SEQUENCE [LARGE SCALE GENOMIC DNA]</scope>
    <source>
        <strain evidence="7 8">CAUP A 1101</strain>
    </source>
</reference>
<dbReference type="PANTHER" id="PTHR44835">
    <property type="entry name" value="UDP-N-ACETYLGLUCOSAMINE--PEPTIDE N-ACETYLGLUCOSAMINYLTRANSFERASE SPINDLY-RELATED"/>
    <property type="match status" value="1"/>
</dbReference>
<keyword evidence="2" id="KW-0328">Glycosyltransferase</keyword>
<proteinExistence type="predicted"/>
<dbReference type="RefSeq" id="WP_036532516.1">
    <property type="nucleotide sequence ID" value="NZ_JJML01000017.1"/>
</dbReference>
<dbReference type="PANTHER" id="PTHR44835:SF1">
    <property type="entry name" value="PROTEIN O-GLCNAC TRANSFERASE"/>
    <property type="match status" value="1"/>
</dbReference>
<dbReference type="Pfam" id="PF13844">
    <property type="entry name" value="Glyco_transf_41"/>
    <property type="match status" value="2"/>
</dbReference>
<dbReference type="SUPFAM" id="SSF53756">
    <property type="entry name" value="UDP-Glycosyltransferase/glycogen phosphorylase"/>
    <property type="match status" value="1"/>
</dbReference>
<evidence type="ECO:0000256" key="2">
    <source>
        <dbReference type="ARBA" id="ARBA00022676"/>
    </source>
</evidence>
<dbReference type="InterPro" id="IPR051939">
    <property type="entry name" value="Glycosyltr_41/O-GlcNAc_trsf"/>
</dbReference>
<dbReference type="AlphaFoldDB" id="A0A098TKQ0"/>
<dbReference type="Gene3D" id="1.25.40.10">
    <property type="entry name" value="Tetratricopeptide repeat domain"/>
    <property type="match status" value="1"/>
</dbReference>
<dbReference type="OrthoDB" id="146908at2"/>
<dbReference type="InterPro" id="IPR011990">
    <property type="entry name" value="TPR-like_helical_dom_sf"/>
</dbReference>
<name>A0A098TKQ0_9CYAN</name>
<evidence type="ECO:0000256" key="3">
    <source>
        <dbReference type="ARBA" id="ARBA00022679"/>
    </source>
</evidence>
<gene>
    <name evidence="7" type="ORF">DO97_03830</name>
</gene>
<dbReference type="GO" id="GO:0016757">
    <property type="term" value="F:glycosyltransferase activity"/>
    <property type="evidence" value="ECO:0007669"/>
    <property type="project" value="UniProtKB-KW"/>
</dbReference>
<evidence type="ECO:0000313" key="7">
    <source>
        <dbReference type="EMBL" id="KGF72861.1"/>
    </source>
</evidence>
<accession>A0A098TKQ0</accession>
<dbReference type="Proteomes" id="UP000030170">
    <property type="component" value="Unassembled WGS sequence"/>
</dbReference>
<evidence type="ECO:0000256" key="5">
    <source>
        <dbReference type="ARBA" id="ARBA00022803"/>
    </source>
</evidence>
<comment type="pathway">
    <text evidence="1">Protein modification; protein glycosylation.</text>
</comment>
<evidence type="ECO:0000313" key="8">
    <source>
        <dbReference type="Proteomes" id="UP000030170"/>
    </source>
</evidence>
<dbReference type="STRING" id="1497020.DO97_03830"/>
<dbReference type="EMBL" id="JJML01000017">
    <property type="protein sequence ID" value="KGF72861.1"/>
    <property type="molecule type" value="Genomic_DNA"/>
</dbReference>
<feature type="domain" description="O-GlcNAc transferase C-terminal" evidence="6">
    <location>
        <begin position="357"/>
        <end position="522"/>
    </location>
</feature>
<feature type="domain" description="O-GlcNAc transferase C-terminal" evidence="6">
    <location>
        <begin position="530"/>
        <end position="720"/>
    </location>
</feature>
<dbReference type="SUPFAM" id="SSF48452">
    <property type="entry name" value="TPR-like"/>
    <property type="match status" value="1"/>
</dbReference>
<evidence type="ECO:0000259" key="6">
    <source>
        <dbReference type="Pfam" id="PF13844"/>
    </source>
</evidence>
<dbReference type="Gene3D" id="3.40.50.11380">
    <property type="match status" value="1"/>
</dbReference>
<keyword evidence="3" id="KW-0808">Transferase</keyword>
<dbReference type="Gene3D" id="3.40.50.2000">
    <property type="entry name" value="Glycogen Phosphorylase B"/>
    <property type="match status" value="1"/>
</dbReference>
<sequence>MTLSWTPHVYPLLLAEDFPQIISAYEQAIKTEPENRTHYWYLGLAYLLNRQEESAQTAWLVPMLTAEEQAVEQGTLELADILETEAQRLESLGKDQQNWLVRGHLRELVPNNLHNLLKFLQVTIKIQAFHTENLKAWNISEHLQVGSPLLATDQELLLEVLRDGLNQLLGQSVIGSEIIDFVKFCLSLTPQSQFLLPVIKVAASRAYYLEHQPFLAIDLATYCLSIAPQDLSTIKDLFYFHVKTGNFDIAVEFAKQYYAQGTTLPLQVFGNYMLMQSLLITGGRWQEAIVAVDHQKSLLLELLQAEDLLVENAFSLIASPLLLNYVQDDLPGNRQSQNQLTQFCEKNLWVGSRTEPKPFQHKPYVQESSTRPLRIGYISHCLRQHSVGWLSRWIFKYHNHDAFHISLYLFNQAIESFTQKWFIEPADAACRIENPNALAVAQRIAADGIDILIDLESVTHTDVCNVMAFKPAPVQVTWLGADASGVSTIDYFMADPYVLPDNAQDHYQETLWRLPHTYVAVDGFEVDIPTRRRDHLGISADAIVYLSVQTGHKRHPDLARLQLQILREVPNSYFLVKGYGDNLAVQGFFIQLADEVGVNPERLKFLPPDPTEQIHRANLQIADVVLDTYPYNGATTTLEVLWMGIPLVTRVGQQFSARNSYTFMTNAGLTEGIAWTDDAYIDWGVKFGRDSSLRQQVTWKLKAARQSSPLWNAQQFTREMEQAYQQMWRHYREQQ</sequence>
<evidence type="ECO:0000256" key="1">
    <source>
        <dbReference type="ARBA" id="ARBA00004922"/>
    </source>
</evidence>
<comment type="caution">
    <text evidence="7">The sequence shown here is derived from an EMBL/GenBank/DDBJ whole genome shotgun (WGS) entry which is preliminary data.</text>
</comment>
<keyword evidence="4" id="KW-0677">Repeat</keyword>
<evidence type="ECO:0000256" key="4">
    <source>
        <dbReference type="ARBA" id="ARBA00022737"/>
    </source>
</evidence>
<keyword evidence="8" id="KW-1185">Reference proteome</keyword>